<name>I3DZT0_BACMM</name>
<organism evidence="2 3">
    <name type="scientific">Bacillus methanolicus (strain MGA3 / ATCC 53907)</name>
    <dbReference type="NCBI Taxonomy" id="796606"/>
    <lineage>
        <taxon>Bacteria</taxon>
        <taxon>Bacillati</taxon>
        <taxon>Bacillota</taxon>
        <taxon>Bacilli</taxon>
        <taxon>Bacillales</taxon>
        <taxon>Bacillaceae</taxon>
        <taxon>Bacillus</taxon>
    </lineage>
</organism>
<evidence type="ECO:0000313" key="3">
    <source>
        <dbReference type="Proteomes" id="UP000027602"/>
    </source>
</evidence>
<protein>
    <submittedName>
        <fullName evidence="2">Putative membrane protein</fullName>
    </submittedName>
</protein>
<keyword evidence="1" id="KW-1133">Transmembrane helix</keyword>
<keyword evidence="1" id="KW-0812">Transmembrane</keyword>
<keyword evidence="3" id="KW-1185">Reference proteome</keyword>
<proteinExistence type="predicted"/>
<dbReference type="KEGG" id="bmet:BMMGA3_06940"/>
<dbReference type="Proteomes" id="UP000027602">
    <property type="component" value="Chromosome"/>
</dbReference>
<dbReference type="AlphaFoldDB" id="I3DZT0"/>
<dbReference type="STRING" id="796606.BMMGA3_06940"/>
<sequence>MFKYFHLLGQLIMAFSVLFIVLKMGSIYTAIALFCLGTIIYIFGKKLAKNNYL</sequence>
<feature type="transmembrane region" description="Helical" evidence="1">
    <location>
        <begin position="12"/>
        <end position="43"/>
    </location>
</feature>
<dbReference type="HOGENOM" id="CLU_3082615_0_0_9"/>
<dbReference type="EMBL" id="CP007739">
    <property type="protein sequence ID" value="AIE59811.1"/>
    <property type="molecule type" value="Genomic_DNA"/>
</dbReference>
<keyword evidence="1" id="KW-0472">Membrane</keyword>
<evidence type="ECO:0000313" key="2">
    <source>
        <dbReference type="EMBL" id="AIE59811.1"/>
    </source>
</evidence>
<gene>
    <name evidence="2" type="ORF">BMMGA3_06940</name>
</gene>
<evidence type="ECO:0000256" key="1">
    <source>
        <dbReference type="SAM" id="Phobius"/>
    </source>
</evidence>
<accession>I3DZT0</accession>
<reference evidence="2 3" key="1">
    <citation type="journal article" date="2015" name="BMC Genomics">
        <title>Transcriptome analysis of thermophilic methylotrophic Bacillus methanolicus MGA3 using RNA-sequencing provides detailed insights into its previously uncharted transcriptional landscape.</title>
        <authorList>
            <person name="Irla M."/>
            <person name="Neshat A."/>
            <person name="Brautaset T."/>
            <person name="Ruckert C."/>
            <person name="Kalinowski J."/>
            <person name="Wendisch V.F."/>
        </authorList>
    </citation>
    <scope>NUCLEOTIDE SEQUENCE [LARGE SCALE GENOMIC DNA]</scope>
    <source>
        <strain evidence="3">MGA3 / ATCC 53907</strain>
    </source>
</reference>